<feature type="compositionally biased region" description="Basic and acidic residues" evidence="7">
    <location>
        <begin position="21"/>
        <end position="32"/>
    </location>
</feature>
<dbReference type="Gene3D" id="3.90.1140.10">
    <property type="entry name" value="Cyclic phosphodiesterase"/>
    <property type="match status" value="1"/>
</dbReference>
<sequence>MVEPAKKKRKLPSLDDSFDAAPRRSDSPDLHQGRKRTTPHVEGQWAAHVYLDLESSHGLRRVLKKAFESCAKACPPEVTVHPLLDPPPIGSRPAIPSAAPTRSPTLPHTSENTLHLSLSRPLMLQTNQRAELRAGVAKVAGQVAGFSTRYASFVVLENDQRTRRFLGIEIGQGYDEMHALVRKIDDMLATHRLPTYYPEPRFHTSLAWSTTTSTTAEDVSNLPFDDALLVDLEAELGKQLRREGEVWAGELCVKIGKDVSRYRLSG</sequence>
<evidence type="ECO:0000256" key="5">
    <source>
        <dbReference type="ARBA" id="ARBA00029543"/>
    </source>
</evidence>
<feature type="region of interest" description="Disordered" evidence="7">
    <location>
        <begin position="1"/>
        <end position="40"/>
    </location>
</feature>
<dbReference type="AlphaFoldDB" id="A0A511KKP2"/>
<evidence type="ECO:0000256" key="7">
    <source>
        <dbReference type="SAM" id="MobiDB-lite"/>
    </source>
</evidence>
<evidence type="ECO:0000256" key="2">
    <source>
        <dbReference type="ARBA" id="ARBA00022801"/>
    </source>
</evidence>
<accession>A0A511KKP2</accession>
<feature type="compositionally biased region" description="Basic residues" evidence="7">
    <location>
        <begin position="1"/>
        <end position="11"/>
    </location>
</feature>
<evidence type="ECO:0000256" key="4">
    <source>
        <dbReference type="ARBA" id="ARBA00023242"/>
    </source>
</evidence>
<protein>
    <recommendedName>
        <fullName evidence="5">U6 snRNA phosphodiesterase 1</fullName>
    </recommendedName>
    <alternativeName>
        <fullName evidence="6">3'-5' RNA exonuclease USB1</fullName>
    </alternativeName>
</protein>
<keyword evidence="3" id="KW-0456">Lyase</keyword>
<evidence type="ECO:0000313" key="9">
    <source>
        <dbReference type="Proteomes" id="UP000321518"/>
    </source>
</evidence>
<evidence type="ECO:0000256" key="6">
    <source>
        <dbReference type="ARBA" id="ARBA00030030"/>
    </source>
</evidence>
<dbReference type="PANTHER" id="PTHR13522:SF3">
    <property type="entry name" value="U6 SNRNA PHOSPHODIESTERASE 1"/>
    <property type="match status" value="1"/>
</dbReference>
<dbReference type="GO" id="GO:0000175">
    <property type="term" value="F:3'-5'-RNA exonuclease activity"/>
    <property type="evidence" value="ECO:0007669"/>
    <property type="project" value="TreeGrafter"/>
</dbReference>
<gene>
    <name evidence="8" type="ORF">Rt10032_c13g4965</name>
</gene>
<evidence type="ECO:0000313" key="8">
    <source>
        <dbReference type="EMBL" id="GEM10948.1"/>
    </source>
</evidence>
<keyword evidence="4" id="KW-0539">Nucleus</keyword>
<dbReference type="GO" id="GO:0005634">
    <property type="term" value="C:nucleus"/>
    <property type="evidence" value="ECO:0007669"/>
    <property type="project" value="TreeGrafter"/>
</dbReference>
<dbReference type="GO" id="GO:0016829">
    <property type="term" value="F:lyase activity"/>
    <property type="evidence" value="ECO:0007669"/>
    <property type="project" value="UniProtKB-KW"/>
</dbReference>
<dbReference type="OrthoDB" id="49151at2759"/>
<evidence type="ECO:0000256" key="3">
    <source>
        <dbReference type="ARBA" id="ARBA00023239"/>
    </source>
</evidence>
<name>A0A511KKP2_RHOTO</name>
<comment type="caution">
    <text evidence="8">The sequence shown here is derived from an EMBL/GenBank/DDBJ whole genome shotgun (WGS) entry which is preliminary data.</text>
</comment>
<evidence type="ECO:0000256" key="1">
    <source>
        <dbReference type="ARBA" id="ARBA00022722"/>
    </source>
</evidence>
<dbReference type="Proteomes" id="UP000321518">
    <property type="component" value="Unassembled WGS sequence"/>
</dbReference>
<keyword evidence="2" id="KW-0378">Hydrolase</keyword>
<organism evidence="8 9">
    <name type="scientific">Rhodotorula toruloides</name>
    <name type="common">Yeast</name>
    <name type="synonym">Rhodosporidium toruloides</name>
    <dbReference type="NCBI Taxonomy" id="5286"/>
    <lineage>
        <taxon>Eukaryota</taxon>
        <taxon>Fungi</taxon>
        <taxon>Dikarya</taxon>
        <taxon>Basidiomycota</taxon>
        <taxon>Pucciniomycotina</taxon>
        <taxon>Microbotryomycetes</taxon>
        <taxon>Sporidiobolales</taxon>
        <taxon>Sporidiobolaceae</taxon>
        <taxon>Rhodotorula</taxon>
    </lineage>
</organism>
<dbReference type="GO" id="GO:0034477">
    <property type="term" value="P:U6 snRNA 3'-end processing"/>
    <property type="evidence" value="ECO:0007669"/>
    <property type="project" value="InterPro"/>
</dbReference>
<dbReference type="Pfam" id="PF09749">
    <property type="entry name" value="HVSL"/>
    <property type="match status" value="1"/>
</dbReference>
<reference evidence="8 9" key="1">
    <citation type="submission" date="2019-07" db="EMBL/GenBank/DDBJ databases">
        <title>Rhodotorula toruloides NBRC10032 genome sequencing.</title>
        <authorList>
            <person name="Shida Y."/>
            <person name="Takaku H."/>
            <person name="Ogasawara W."/>
            <person name="Mori K."/>
        </authorList>
    </citation>
    <scope>NUCLEOTIDE SEQUENCE [LARGE SCALE GENOMIC DNA]</scope>
    <source>
        <strain evidence="8 9">NBRC10032</strain>
    </source>
</reference>
<dbReference type="EMBL" id="BJWK01000013">
    <property type="protein sequence ID" value="GEM10948.1"/>
    <property type="molecule type" value="Genomic_DNA"/>
</dbReference>
<dbReference type="InterPro" id="IPR027521">
    <property type="entry name" value="Usb1"/>
</dbReference>
<dbReference type="PANTHER" id="PTHR13522">
    <property type="entry name" value="U6 SNRNA PHOSPHODIESTERASE 1"/>
    <property type="match status" value="1"/>
</dbReference>
<proteinExistence type="predicted"/>
<keyword evidence="1" id="KW-0540">Nuclease</keyword>